<dbReference type="InterPro" id="IPR043504">
    <property type="entry name" value="Peptidase_S1_PA_chymotrypsin"/>
</dbReference>
<comment type="caution">
    <text evidence="2">The sequence shown here is derived from an EMBL/GenBank/DDBJ whole genome shotgun (WGS) entry which is preliminary data.</text>
</comment>
<reference evidence="3" key="1">
    <citation type="submission" date="2017-09" db="EMBL/GenBank/DDBJ databases">
        <title>Depth-based differentiation of microbial function through sediment-hosted aquifers and enrichment of novel symbionts in the deep terrestrial subsurface.</title>
        <authorList>
            <person name="Probst A.J."/>
            <person name="Ladd B."/>
            <person name="Jarett J.K."/>
            <person name="Geller-Mcgrath D.E."/>
            <person name="Sieber C.M.K."/>
            <person name="Emerson J.B."/>
            <person name="Anantharaman K."/>
            <person name="Thomas B.C."/>
            <person name="Malmstrom R."/>
            <person name="Stieglmeier M."/>
            <person name="Klingl A."/>
            <person name="Woyke T."/>
            <person name="Ryan C.M."/>
            <person name="Banfield J.F."/>
        </authorList>
    </citation>
    <scope>NUCLEOTIDE SEQUENCE [LARGE SCALE GENOMIC DNA]</scope>
</reference>
<gene>
    <name evidence="2" type="ORF">COU98_01115</name>
</gene>
<keyword evidence="1" id="KW-1133">Transmembrane helix</keyword>
<evidence type="ECO:0000256" key="1">
    <source>
        <dbReference type="SAM" id="Phobius"/>
    </source>
</evidence>
<accession>A0A2H9T1S4</accession>
<sequence>MIKKILKIFAILILGAFGGLIFQFFLFPYLITSPYFENFEFIKILKERQVIINPKEEIIVQENIALEKAIEKVEKSLVGVKTKTKEGKILEGSGFIISSDGLMVTLSDLLPAGSEINFFVGGETLHLVDGEGKILKRDSTQNLVLVKLEKESLI</sequence>
<dbReference type="AlphaFoldDB" id="A0A2H9T1S4"/>
<organism evidence="2 3">
    <name type="scientific">Candidatus Staskawiczbacteria bacterium CG10_big_fil_rev_8_21_14_0_10_38_10</name>
    <dbReference type="NCBI Taxonomy" id="1974891"/>
    <lineage>
        <taxon>Bacteria</taxon>
        <taxon>Candidatus Staskawicziibacteriota</taxon>
    </lineage>
</organism>
<evidence type="ECO:0000313" key="2">
    <source>
        <dbReference type="EMBL" id="PJE69617.1"/>
    </source>
</evidence>
<feature type="transmembrane region" description="Helical" evidence="1">
    <location>
        <begin position="9"/>
        <end position="31"/>
    </location>
</feature>
<dbReference type="InterPro" id="IPR009003">
    <property type="entry name" value="Peptidase_S1_PA"/>
</dbReference>
<evidence type="ECO:0000313" key="3">
    <source>
        <dbReference type="Proteomes" id="UP000236946"/>
    </source>
</evidence>
<keyword evidence="1" id="KW-0812">Transmembrane</keyword>
<proteinExistence type="predicted"/>
<keyword evidence="1" id="KW-0472">Membrane</keyword>
<dbReference type="Gene3D" id="2.40.10.10">
    <property type="entry name" value="Trypsin-like serine proteases"/>
    <property type="match status" value="1"/>
</dbReference>
<dbReference type="SUPFAM" id="SSF50494">
    <property type="entry name" value="Trypsin-like serine proteases"/>
    <property type="match status" value="1"/>
</dbReference>
<evidence type="ECO:0008006" key="4">
    <source>
        <dbReference type="Google" id="ProtNLM"/>
    </source>
</evidence>
<feature type="non-terminal residue" evidence="2">
    <location>
        <position position="154"/>
    </location>
</feature>
<protein>
    <recommendedName>
        <fullName evidence="4">Serine protease</fullName>
    </recommendedName>
</protein>
<dbReference type="Proteomes" id="UP000236946">
    <property type="component" value="Unassembled WGS sequence"/>
</dbReference>
<dbReference type="EMBL" id="PFEN01000018">
    <property type="protein sequence ID" value="PJE69617.1"/>
    <property type="molecule type" value="Genomic_DNA"/>
</dbReference>
<name>A0A2H9T1S4_9BACT</name>